<dbReference type="InterPro" id="IPR050951">
    <property type="entry name" value="Retrovirus_Pol_polyprotein"/>
</dbReference>
<name>A0A8X6U8J1_NEPPI</name>
<keyword evidence="8" id="KW-1185">Reference proteome</keyword>
<dbReference type="FunFam" id="3.30.70.270:FF:000020">
    <property type="entry name" value="Transposon Tf2-6 polyprotein-like Protein"/>
    <property type="match status" value="1"/>
</dbReference>
<dbReference type="GO" id="GO:0015074">
    <property type="term" value="P:DNA integration"/>
    <property type="evidence" value="ECO:0007669"/>
    <property type="project" value="UniProtKB-KW"/>
</dbReference>
<comment type="caution">
    <text evidence="7">The sequence shown here is derived from an EMBL/GenBank/DDBJ whole genome shotgun (WGS) entry which is preliminary data.</text>
</comment>
<dbReference type="InterPro" id="IPR001969">
    <property type="entry name" value="Aspartic_peptidase_AS"/>
</dbReference>
<dbReference type="Gene3D" id="3.30.70.270">
    <property type="match status" value="2"/>
</dbReference>
<dbReference type="InterPro" id="IPR043128">
    <property type="entry name" value="Rev_trsase/Diguanyl_cyclase"/>
</dbReference>
<feature type="region of interest" description="Disordered" evidence="5">
    <location>
        <begin position="97"/>
        <end position="123"/>
    </location>
</feature>
<evidence type="ECO:0000256" key="3">
    <source>
        <dbReference type="ARBA" id="ARBA00022908"/>
    </source>
</evidence>
<organism evidence="7 8">
    <name type="scientific">Nephila pilipes</name>
    <name type="common">Giant wood spider</name>
    <name type="synonym">Nephila maculata</name>
    <dbReference type="NCBI Taxonomy" id="299642"/>
    <lineage>
        <taxon>Eukaryota</taxon>
        <taxon>Metazoa</taxon>
        <taxon>Ecdysozoa</taxon>
        <taxon>Arthropoda</taxon>
        <taxon>Chelicerata</taxon>
        <taxon>Arachnida</taxon>
        <taxon>Araneae</taxon>
        <taxon>Araneomorphae</taxon>
        <taxon>Entelegynae</taxon>
        <taxon>Araneoidea</taxon>
        <taxon>Nephilidae</taxon>
        <taxon>Nephila</taxon>
    </lineage>
</organism>
<reference evidence="7" key="1">
    <citation type="submission" date="2020-08" db="EMBL/GenBank/DDBJ databases">
        <title>Multicomponent nature underlies the extraordinary mechanical properties of spider dragline silk.</title>
        <authorList>
            <person name="Kono N."/>
            <person name="Nakamura H."/>
            <person name="Mori M."/>
            <person name="Yoshida Y."/>
            <person name="Ohtoshi R."/>
            <person name="Malay A.D."/>
            <person name="Moran D.A.P."/>
            <person name="Tomita M."/>
            <person name="Numata K."/>
            <person name="Arakawa K."/>
        </authorList>
    </citation>
    <scope>NUCLEOTIDE SEQUENCE</scope>
</reference>
<dbReference type="AlphaFoldDB" id="A0A8X6U8J1"/>
<dbReference type="Pfam" id="PF17919">
    <property type="entry name" value="RT_RNaseH_2"/>
    <property type="match status" value="1"/>
</dbReference>
<evidence type="ECO:0000256" key="5">
    <source>
        <dbReference type="SAM" id="MobiDB-lite"/>
    </source>
</evidence>
<dbReference type="Proteomes" id="UP000887013">
    <property type="component" value="Unassembled WGS sequence"/>
</dbReference>
<evidence type="ECO:0000259" key="6">
    <source>
        <dbReference type="Pfam" id="PF17919"/>
    </source>
</evidence>
<dbReference type="GO" id="GO:0004190">
    <property type="term" value="F:aspartic-type endopeptidase activity"/>
    <property type="evidence" value="ECO:0007669"/>
    <property type="project" value="InterPro"/>
</dbReference>
<dbReference type="GO" id="GO:0003964">
    <property type="term" value="F:RNA-directed DNA polymerase activity"/>
    <property type="evidence" value="ECO:0007669"/>
    <property type="project" value="UniProtKB-EC"/>
</dbReference>
<feature type="domain" description="Reverse transcriptase/retrotransposon-derived protein RNase H-like" evidence="6">
    <location>
        <begin position="344"/>
        <end position="387"/>
    </location>
</feature>
<dbReference type="SUPFAM" id="SSF56672">
    <property type="entry name" value="DNA/RNA polymerases"/>
    <property type="match status" value="1"/>
</dbReference>
<dbReference type="PROSITE" id="PS00141">
    <property type="entry name" value="ASP_PROTEASE"/>
    <property type="match status" value="1"/>
</dbReference>
<keyword evidence="2" id="KW-0460">Magnesium</keyword>
<dbReference type="InterPro" id="IPR041577">
    <property type="entry name" value="RT_RNaseH_2"/>
</dbReference>
<evidence type="ECO:0000256" key="1">
    <source>
        <dbReference type="ARBA" id="ARBA00012493"/>
    </source>
</evidence>
<evidence type="ECO:0000313" key="8">
    <source>
        <dbReference type="Proteomes" id="UP000887013"/>
    </source>
</evidence>
<dbReference type="EMBL" id="BMAW01024728">
    <property type="protein sequence ID" value="GFT89227.1"/>
    <property type="molecule type" value="Genomic_DNA"/>
</dbReference>
<feature type="non-terminal residue" evidence="7">
    <location>
        <position position="1"/>
    </location>
</feature>
<accession>A0A8X6U8J1</accession>
<dbReference type="PANTHER" id="PTHR37984">
    <property type="entry name" value="PROTEIN CBG26694"/>
    <property type="match status" value="1"/>
</dbReference>
<keyword evidence="4" id="KW-0511">Multifunctional enzyme</keyword>
<keyword evidence="3" id="KW-0229">DNA integration</keyword>
<evidence type="ECO:0000256" key="4">
    <source>
        <dbReference type="ARBA" id="ARBA00023268"/>
    </source>
</evidence>
<protein>
    <recommendedName>
        <fullName evidence="1">RNA-directed DNA polymerase</fullName>
        <ecNumber evidence="1">2.7.7.49</ecNumber>
    </recommendedName>
</protein>
<dbReference type="PANTHER" id="PTHR37984:SF5">
    <property type="entry name" value="PROTEIN NYNRIN-LIKE"/>
    <property type="match status" value="1"/>
</dbReference>
<evidence type="ECO:0000256" key="2">
    <source>
        <dbReference type="ARBA" id="ARBA00022842"/>
    </source>
</evidence>
<gene>
    <name evidence="7" type="primary">pol</name>
    <name evidence="7" type="ORF">NPIL_426191</name>
</gene>
<sequence>MKELAGTAINDDFLRNLWLQRLPAEIQTILSVSSEKLENLAKLADKIAEVRASPFTQIVYAVSGRSEQSSDSPHSPLNEMVALRGEIAALSKQVERLSRDRSRNLSRTRYGKSPYRSKTPSRRENYHYNDEFCYYHNRFGSKAKKCREPCTFAKPCTFGFGKLNNAIDANISAVDVSIAPQSGRLHIFDRKTNIKFLIDSGSDVSCLPVSKTNRKLVPEPIQLTAANNTKIYTKIEAEHKTHVRAVFQKLQHYGLTINTSKCVFGVSEISFLGHLVTQQGTKPLPDKVEPILNYPKPKTIKELQRFLGILNFFRRFLPNVAQYQIALSEFLKGTRKNDNRVIEWTTQAEQDFCTCKKLISDATLLAHPKPDAELILHVDASDFAIGGHENVTADSLSRIASIEMPNPINYDEIAKSQESDIELQNLINNPQGLQLKKIVMPNSDIPLFCDLSTGTARPYIPKDYRQRIFSQLHNMSHP</sequence>
<dbReference type="InterPro" id="IPR043502">
    <property type="entry name" value="DNA/RNA_pol_sf"/>
</dbReference>
<dbReference type="EC" id="2.7.7.49" evidence="1"/>
<evidence type="ECO:0000313" key="7">
    <source>
        <dbReference type="EMBL" id="GFT89227.1"/>
    </source>
</evidence>
<dbReference type="GO" id="GO:0006508">
    <property type="term" value="P:proteolysis"/>
    <property type="evidence" value="ECO:0007669"/>
    <property type="project" value="InterPro"/>
</dbReference>
<proteinExistence type="predicted"/>
<dbReference type="OrthoDB" id="6432186at2759"/>